<evidence type="ECO:0000313" key="6">
    <source>
        <dbReference type="Ensembl" id="ENSCVAP00000004923.1"/>
    </source>
</evidence>
<keyword evidence="7" id="KW-1185">Reference proteome</keyword>
<evidence type="ECO:0000256" key="3">
    <source>
        <dbReference type="ARBA" id="ARBA00022729"/>
    </source>
</evidence>
<dbReference type="GeneTree" id="ENSGT00440000038972"/>
<evidence type="ECO:0000256" key="4">
    <source>
        <dbReference type="ARBA" id="ARBA00022737"/>
    </source>
</evidence>
<dbReference type="Proteomes" id="UP000265020">
    <property type="component" value="Unassembled WGS sequence"/>
</dbReference>
<dbReference type="SUPFAM" id="SSF82895">
    <property type="entry name" value="TSP-1 type 1 repeat"/>
    <property type="match status" value="4"/>
</dbReference>
<dbReference type="InterPro" id="IPR052065">
    <property type="entry name" value="Compl_asym_regulator"/>
</dbReference>
<sequence length="286" mass="30799">RAKSCFRGGLLQKICCYIYLLVFVLSLARADGNWGLWSPWSACTTTCGEGNITRIRLCNNPPPSKGAQSLTLTNYAFSVCLFVVTGGWTAWNEWSQCSTSCGGGLMSRQRECLNPAPQNGGKPCAGEATDYKACNKQPCPVDGNWGLWSPWSACTTTCGEGNITRIRLCNNPPPSKGGKGCTGNTRETKPCNNTLCPVTGGWTAWNEWSQCSTSCGGGLMSRQRECLNPAPQNGGKPCAGEATDYKACNKQPCPVEEAVVKAGKLSEWLTIGKAIPPDELYNFIRL</sequence>
<reference evidence="6" key="2">
    <citation type="submission" date="2025-09" db="UniProtKB">
        <authorList>
            <consortium name="Ensembl"/>
        </authorList>
    </citation>
    <scope>IDENTIFICATION</scope>
</reference>
<dbReference type="PROSITE" id="PS50092">
    <property type="entry name" value="TSP1"/>
    <property type="match status" value="4"/>
</dbReference>
<evidence type="ECO:0000313" key="7">
    <source>
        <dbReference type="Proteomes" id="UP000265020"/>
    </source>
</evidence>
<keyword evidence="2" id="KW-0964">Secreted</keyword>
<proteinExistence type="predicted"/>
<dbReference type="PRINTS" id="PR01705">
    <property type="entry name" value="TSP1REPEAT"/>
</dbReference>
<dbReference type="Pfam" id="PF00090">
    <property type="entry name" value="TSP_1"/>
    <property type="match status" value="4"/>
</dbReference>
<dbReference type="Gene3D" id="2.20.100.10">
    <property type="entry name" value="Thrombospondin type-1 (TSP1) repeat"/>
    <property type="match status" value="4"/>
</dbReference>
<keyword evidence="5" id="KW-1015">Disulfide bond</keyword>
<dbReference type="SMART" id="SM00209">
    <property type="entry name" value="TSP1"/>
    <property type="match status" value="4"/>
</dbReference>
<name>A0A3Q2CI98_CYPVA</name>
<accession>A0A3Q2CI98</accession>
<dbReference type="PANTHER" id="PTHR22906">
    <property type="entry name" value="PROPERDIN"/>
    <property type="match status" value="1"/>
</dbReference>
<evidence type="ECO:0000256" key="1">
    <source>
        <dbReference type="ARBA" id="ARBA00004613"/>
    </source>
</evidence>
<comment type="subcellular location">
    <subcellularLocation>
        <location evidence="1">Secreted</location>
    </subcellularLocation>
</comment>
<evidence type="ECO:0000256" key="5">
    <source>
        <dbReference type="ARBA" id="ARBA00023157"/>
    </source>
</evidence>
<keyword evidence="3" id="KW-0732">Signal</keyword>
<protein>
    <submittedName>
        <fullName evidence="6">Uncharacterized protein</fullName>
    </submittedName>
</protein>
<organism evidence="6 7">
    <name type="scientific">Cyprinodon variegatus</name>
    <name type="common">Sheepshead minnow</name>
    <dbReference type="NCBI Taxonomy" id="28743"/>
    <lineage>
        <taxon>Eukaryota</taxon>
        <taxon>Metazoa</taxon>
        <taxon>Chordata</taxon>
        <taxon>Craniata</taxon>
        <taxon>Vertebrata</taxon>
        <taxon>Euteleostomi</taxon>
        <taxon>Actinopterygii</taxon>
        <taxon>Neopterygii</taxon>
        <taxon>Teleostei</taxon>
        <taxon>Neoteleostei</taxon>
        <taxon>Acanthomorphata</taxon>
        <taxon>Ovalentaria</taxon>
        <taxon>Atherinomorphae</taxon>
        <taxon>Cyprinodontiformes</taxon>
        <taxon>Cyprinodontidae</taxon>
        <taxon>Cyprinodon</taxon>
    </lineage>
</organism>
<dbReference type="FunFam" id="2.20.100.10:FF:000001">
    <property type="entry name" value="semaphorin-5A isoform X1"/>
    <property type="match status" value="2"/>
</dbReference>
<dbReference type="PANTHER" id="PTHR22906:SF43">
    <property type="entry name" value="PROPERDIN"/>
    <property type="match status" value="1"/>
</dbReference>
<evidence type="ECO:0000256" key="2">
    <source>
        <dbReference type="ARBA" id="ARBA00022525"/>
    </source>
</evidence>
<dbReference type="AlphaFoldDB" id="A0A3Q2CI98"/>
<dbReference type="InterPro" id="IPR036383">
    <property type="entry name" value="TSP1_rpt_sf"/>
</dbReference>
<dbReference type="Ensembl" id="ENSCVAT00000007545.1">
    <property type="protein sequence ID" value="ENSCVAP00000004923.1"/>
    <property type="gene ID" value="ENSCVAG00000006260.1"/>
</dbReference>
<keyword evidence="4" id="KW-0677">Repeat</keyword>
<dbReference type="InterPro" id="IPR000884">
    <property type="entry name" value="TSP1_rpt"/>
</dbReference>
<reference evidence="6" key="1">
    <citation type="submission" date="2025-08" db="UniProtKB">
        <authorList>
            <consortium name="Ensembl"/>
        </authorList>
    </citation>
    <scope>IDENTIFICATION</scope>
</reference>
<dbReference type="FunFam" id="2.20.100.10:FF:000007">
    <property type="entry name" value="Thrombospondin 1"/>
    <property type="match status" value="1"/>
</dbReference>